<protein>
    <submittedName>
        <fullName evidence="1">Uncharacterized protein</fullName>
    </submittedName>
</protein>
<gene>
    <name evidence="1" type="ORF">WMW72_05375</name>
</gene>
<accession>A0ABU9DEN6</accession>
<reference evidence="1 2" key="1">
    <citation type="submission" date="2024-04" db="EMBL/GenBank/DDBJ databases">
        <title>draft genome sequnece of Paenibacillus filicis.</title>
        <authorList>
            <person name="Kim D.-U."/>
        </authorList>
    </citation>
    <scope>NUCLEOTIDE SEQUENCE [LARGE SCALE GENOMIC DNA]</scope>
    <source>
        <strain evidence="1 2">KACC14197</strain>
    </source>
</reference>
<comment type="caution">
    <text evidence="1">The sequence shown here is derived from an EMBL/GenBank/DDBJ whole genome shotgun (WGS) entry which is preliminary data.</text>
</comment>
<organism evidence="1 2">
    <name type="scientific">Paenibacillus filicis</name>
    <dbReference type="NCBI Taxonomy" id="669464"/>
    <lineage>
        <taxon>Bacteria</taxon>
        <taxon>Bacillati</taxon>
        <taxon>Bacillota</taxon>
        <taxon>Bacilli</taxon>
        <taxon>Bacillales</taxon>
        <taxon>Paenibacillaceae</taxon>
        <taxon>Paenibacillus</taxon>
    </lineage>
</organism>
<keyword evidence="2" id="KW-1185">Reference proteome</keyword>
<dbReference type="EMBL" id="JBBPCC010000002">
    <property type="protein sequence ID" value="MEK8127341.1"/>
    <property type="molecule type" value="Genomic_DNA"/>
</dbReference>
<evidence type="ECO:0000313" key="1">
    <source>
        <dbReference type="EMBL" id="MEK8127341.1"/>
    </source>
</evidence>
<evidence type="ECO:0000313" key="2">
    <source>
        <dbReference type="Proteomes" id="UP001469365"/>
    </source>
</evidence>
<sequence length="54" mass="6590">MSIAVMYVELDKDEEQAMLQEFREQFPEEGEEFMELRPVWQKWAYEEGMEKGIE</sequence>
<dbReference type="Proteomes" id="UP001469365">
    <property type="component" value="Unassembled WGS sequence"/>
</dbReference>
<proteinExistence type="predicted"/>
<name>A0ABU9DEN6_9BACL</name>